<name>A0A0B1PEX5_UNCNE</name>
<dbReference type="PROSITE" id="PS00463">
    <property type="entry name" value="ZN2_CY6_FUNGAL_1"/>
    <property type="match status" value="1"/>
</dbReference>
<dbReference type="GO" id="GO:0008270">
    <property type="term" value="F:zinc ion binding"/>
    <property type="evidence" value="ECO:0007669"/>
    <property type="project" value="InterPro"/>
</dbReference>
<dbReference type="InterPro" id="IPR001138">
    <property type="entry name" value="Zn2Cys6_DnaBD"/>
</dbReference>
<evidence type="ECO:0000256" key="2">
    <source>
        <dbReference type="SAM" id="MobiDB-lite"/>
    </source>
</evidence>
<accession>A0A0B1PEX5</accession>
<dbReference type="HOGENOM" id="CLU_007201_1_0_1"/>
<dbReference type="PROSITE" id="PS50048">
    <property type="entry name" value="ZN2_CY6_FUNGAL_2"/>
    <property type="match status" value="1"/>
</dbReference>
<dbReference type="Proteomes" id="UP000030854">
    <property type="component" value="Unassembled WGS sequence"/>
</dbReference>
<evidence type="ECO:0000256" key="1">
    <source>
        <dbReference type="ARBA" id="ARBA00023242"/>
    </source>
</evidence>
<feature type="compositionally biased region" description="Basic and acidic residues" evidence="2">
    <location>
        <begin position="167"/>
        <end position="179"/>
    </location>
</feature>
<dbReference type="GO" id="GO:0009074">
    <property type="term" value="P:aromatic amino acid family catabolic process"/>
    <property type="evidence" value="ECO:0007669"/>
    <property type="project" value="TreeGrafter"/>
</dbReference>
<dbReference type="FunFam" id="4.10.240.10:FF:000012">
    <property type="entry name" value="C6 transcription factor"/>
    <property type="match status" value="1"/>
</dbReference>
<dbReference type="CDD" id="cd12148">
    <property type="entry name" value="fungal_TF_MHR"/>
    <property type="match status" value="1"/>
</dbReference>
<proteinExistence type="predicted"/>
<keyword evidence="1" id="KW-0539">Nucleus</keyword>
<dbReference type="EMBL" id="JNVN01000222">
    <property type="protein sequence ID" value="KHJ35870.1"/>
    <property type="molecule type" value="Genomic_DNA"/>
</dbReference>
<comment type="caution">
    <text evidence="4">The sequence shown here is derived from an EMBL/GenBank/DDBJ whole genome shotgun (WGS) entry which is preliminary data.</text>
</comment>
<dbReference type="InterPro" id="IPR036864">
    <property type="entry name" value="Zn2-C6_fun-type_DNA-bd_sf"/>
</dbReference>
<feature type="region of interest" description="Disordered" evidence="2">
    <location>
        <begin position="1"/>
        <end position="26"/>
    </location>
</feature>
<feature type="region of interest" description="Disordered" evidence="2">
    <location>
        <begin position="144"/>
        <end position="179"/>
    </location>
</feature>
<dbReference type="Pfam" id="PF00172">
    <property type="entry name" value="Zn_clus"/>
    <property type="match status" value="1"/>
</dbReference>
<keyword evidence="5" id="KW-1185">Reference proteome</keyword>
<protein>
    <submittedName>
        <fullName evidence="4">Putative zinc finger transcriptional activator of the zn2cys6</fullName>
    </submittedName>
</protein>
<dbReference type="Gene3D" id="4.10.240.10">
    <property type="entry name" value="Zn(2)-C6 fungal-type DNA-binding domain"/>
    <property type="match status" value="1"/>
</dbReference>
<dbReference type="GO" id="GO:0000981">
    <property type="term" value="F:DNA-binding transcription factor activity, RNA polymerase II-specific"/>
    <property type="evidence" value="ECO:0007669"/>
    <property type="project" value="InterPro"/>
</dbReference>
<evidence type="ECO:0000313" key="5">
    <source>
        <dbReference type="Proteomes" id="UP000030854"/>
    </source>
</evidence>
<evidence type="ECO:0000259" key="3">
    <source>
        <dbReference type="PROSITE" id="PS50048"/>
    </source>
</evidence>
<dbReference type="PANTHER" id="PTHR31644">
    <property type="entry name" value="TRANSCRIPTIONAL ACTIVATOR ARO80-RELATED"/>
    <property type="match status" value="1"/>
</dbReference>
<dbReference type="CDD" id="cd00067">
    <property type="entry name" value="GAL4"/>
    <property type="match status" value="1"/>
</dbReference>
<dbReference type="STRING" id="52586.A0A0B1PEX5"/>
<dbReference type="SMART" id="SM00066">
    <property type="entry name" value="GAL4"/>
    <property type="match status" value="1"/>
</dbReference>
<dbReference type="GO" id="GO:0045944">
    <property type="term" value="P:positive regulation of transcription by RNA polymerase II"/>
    <property type="evidence" value="ECO:0007669"/>
    <property type="project" value="TreeGrafter"/>
</dbReference>
<dbReference type="SUPFAM" id="SSF57701">
    <property type="entry name" value="Zn2/Cys6 DNA-binding domain"/>
    <property type="match status" value="1"/>
</dbReference>
<dbReference type="GO" id="GO:0005634">
    <property type="term" value="C:nucleus"/>
    <property type="evidence" value="ECO:0007669"/>
    <property type="project" value="TreeGrafter"/>
</dbReference>
<evidence type="ECO:0000313" key="4">
    <source>
        <dbReference type="EMBL" id="KHJ35870.1"/>
    </source>
</evidence>
<dbReference type="AlphaFoldDB" id="A0A0B1PEX5"/>
<dbReference type="PANTHER" id="PTHR31644:SF2">
    <property type="entry name" value="TRANSCRIPTIONAL ACTIVATOR ARO80-RELATED"/>
    <property type="match status" value="1"/>
</dbReference>
<gene>
    <name evidence="4" type="ORF">EV44_g2662</name>
</gene>
<dbReference type="OMA" id="DWHPRNL"/>
<reference evidence="4 5" key="1">
    <citation type="journal article" date="2014" name="BMC Genomics">
        <title>Adaptive genomic structural variation in the grape powdery mildew pathogen, Erysiphe necator.</title>
        <authorList>
            <person name="Jones L."/>
            <person name="Riaz S."/>
            <person name="Morales-Cruz A."/>
            <person name="Amrine K.C."/>
            <person name="McGuire B."/>
            <person name="Gubler W.D."/>
            <person name="Walker M.A."/>
            <person name="Cantu D."/>
        </authorList>
    </citation>
    <scope>NUCLEOTIDE SEQUENCE [LARGE SCALE GENOMIC DNA]</scope>
    <source>
        <strain evidence="5">c</strain>
    </source>
</reference>
<sequence>MALTLPPSSDRSDETINNNYSPAAHEPHFSKHKRVYQACIPCRRRKVKCDLGSVDNPDNPPCVRCRRESKECYFSATRRKRKHVNGKGKNDQQYKYQDDYAIRNGRKMVSYQGSSPVQNCQSSTGSSQSFAASNSLFDVSIEQTVKPPLTPGGSIGRSRPLRRPNHDHRASPCAERDRELSTQLENLEAQEVMRQQVYGPYDALDLLYKAATDSNNKHDAEVDHQLPFEFGRITPPSHYQSPTDTGNEYRARQDFSHPLEDRQEKILDPLLSSYEHSGERKKNGTTKPPGYCSAIKAWTRFRFVRAGLFTAAEAIAYIDYYYEYLSPLTPISPPTFRDPATHLTLLTEEPFLAVTLLSIASRYYQIPDPGGHCRSYAIHEQLWTYLRGMIERCLWGQESFGGRYYGSTLETTSFSSIASSRRGLRKGNLRALGTIESLMILTEWHPRALHFPPIDITDELMIPSYDEQENCSSNEEVNSRLHHPTHGIGGKRIKSWLEPAWRSDRMCWMLLSTAMGLSYELGVFDDVETILATSGELSRPEYEEETYRLRATRIKRLLLIYATQLAGRLGWTSMVPENFRSADPSFSPRNPGNMSDLNNSETQINSSENFNYIPDLKLDDQVIHCWAGITNVMRVSNESLFNSRKHTTKIIQDGSYVDLLQKFQPMLRKWKREFERFCLPLYIRHILTIEYEYIRIYIYSLSLQAVVERCTNHGKPYPSDSTNGNPTIRPTISPAVRDYYCKLPLARLGGIRAADQNYIREVVDGSRNLLRTVVEGLLPNNYLKHAPVRTYFRIISGAMFLLKTFALGASKGDVEISIELMHRAVDALRNCIVDDAHLGNQFADLLETLTFHLRGRFVSALAGPVKTESLNHQYASIPLNSNNKIGQSYHHNIDEWNTETMSLLPENCNNDNFNDNIESSADCSVSATPIQSQTNNSCFLTSDRQLDFVGNYSLTNAGEKFQDIDTTTSIPNEWAGQTNEVWYLPPGMAFFENINDQTVAQTSEGVNVGGMDLLDFMALDPLEPYQDISTF</sequence>
<feature type="domain" description="Zn(2)-C6 fungal-type" evidence="3">
    <location>
        <begin position="38"/>
        <end position="74"/>
    </location>
</feature>
<organism evidence="4 5">
    <name type="scientific">Uncinula necator</name>
    <name type="common">Grape powdery mildew</name>
    <dbReference type="NCBI Taxonomy" id="52586"/>
    <lineage>
        <taxon>Eukaryota</taxon>
        <taxon>Fungi</taxon>
        <taxon>Dikarya</taxon>
        <taxon>Ascomycota</taxon>
        <taxon>Pezizomycotina</taxon>
        <taxon>Leotiomycetes</taxon>
        <taxon>Erysiphales</taxon>
        <taxon>Erysiphaceae</taxon>
        <taxon>Erysiphe</taxon>
    </lineage>
</organism>
<dbReference type="InterPro" id="IPR052780">
    <property type="entry name" value="AAA_Catabolism_Regulators"/>
</dbReference>